<proteinExistence type="predicted"/>
<dbReference type="Gene3D" id="3.20.20.70">
    <property type="entry name" value="Aldolase class I"/>
    <property type="match status" value="1"/>
</dbReference>
<evidence type="ECO:0000256" key="1">
    <source>
        <dbReference type="ARBA" id="ARBA00023002"/>
    </source>
</evidence>
<dbReference type="OrthoDB" id="9772736at2"/>
<accession>A0A2P6FD46</accession>
<keyword evidence="4" id="KW-1185">Reference proteome</keyword>
<dbReference type="SUPFAM" id="SSF51395">
    <property type="entry name" value="FMN-linked oxidoreductases"/>
    <property type="match status" value="1"/>
</dbReference>
<sequence length="132" mass="14752">MDQLIKFPLDYIHISLSYLWRKSMRNKENPTPTITSILQRYQGKIPLIGVGGVCTPEDALKGLESGLSLVAIGRQLIIEPQWLTKVATSAEQTINTVLDLASIKKLTIPQPLIGLFVEDGQNWKINMINIPK</sequence>
<evidence type="ECO:0000259" key="2">
    <source>
        <dbReference type="Pfam" id="PF01180"/>
    </source>
</evidence>
<gene>
    <name evidence="3" type="ORF">SMSRO_SF012080</name>
</gene>
<dbReference type="STRING" id="2138.SMSRO_v1c11430"/>
<evidence type="ECO:0000313" key="3">
    <source>
        <dbReference type="EMBL" id="PQM31380.1"/>
    </source>
</evidence>
<dbReference type="GO" id="GO:0005737">
    <property type="term" value="C:cytoplasm"/>
    <property type="evidence" value="ECO:0007669"/>
    <property type="project" value="InterPro"/>
</dbReference>
<dbReference type="InterPro" id="IPR005720">
    <property type="entry name" value="Dihydroorotate_DH_cat"/>
</dbReference>
<protein>
    <submittedName>
        <fullName evidence="3">Dihydroorotate dehydrogenase 2</fullName>
    </submittedName>
</protein>
<organism evidence="3 4">
    <name type="scientific">Spiroplasma poulsonii</name>
    <dbReference type="NCBI Taxonomy" id="2138"/>
    <lineage>
        <taxon>Bacteria</taxon>
        <taxon>Bacillati</taxon>
        <taxon>Mycoplasmatota</taxon>
        <taxon>Mollicutes</taxon>
        <taxon>Entomoplasmatales</taxon>
        <taxon>Spiroplasmataceae</taxon>
        <taxon>Spiroplasma</taxon>
    </lineage>
</organism>
<dbReference type="RefSeq" id="WP_040093523.1">
    <property type="nucleotide sequence ID" value="NZ_CM020866.1"/>
</dbReference>
<dbReference type="EMBL" id="JTLV02000001">
    <property type="protein sequence ID" value="PQM31380.1"/>
    <property type="molecule type" value="Genomic_DNA"/>
</dbReference>
<reference evidence="3 4" key="1">
    <citation type="journal article" date="2015" name="MBio">
        <title>Genome sequence of the Drosophila melanogaster male-killing Spiroplasma strain MSRO endosymbiont.</title>
        <authorList>
            <person name="Paredes J.C."/>
            <person name="Herren J.K."/>
            <person name="Schupfer F."/>
            <person name="Marin R."/>
            <person name="Claverol S."/>
            <person name="Kuo C.H."/>
            <person name="Lemaitre B."/>
            <person name="Beven L."/>
        </authorList>
    </citation>
    <scope>NUCLEOTIDE SEQUENCE [LARGE SCALE GENOMIC DNA]</scope>
    <source>
        <strain evidence="3 4">MSRO</strain>
    </source>
</reference>
<feature type="domain" description="Dihydroorotate dehydrogenase catalytic" evidence="2">
    <location>
        <begin position="31"/>
        <end position="86"/>
    </location>
</feature>
<dbReference type="Pfam" id="PF01180">
    <property type="entry name" value="DHO_dh"/>
    <property type="match status" value="1"/>
</dbReference>
<dbReference type="AlphaFoldDB" id="A0A2P6FD46"/>
<dbReference type="InterPro" id="IPR013785">
    <property type="entry name" value="Aldolase_TIM"/>
</dbReference>
<dbReference type="GO" id="GO:0016627">
    <property type="term" value="F:oxidoreductase activity, acting on the CH-CH group of donors"/>
    <property type="evidence" value="ECO:0007669"/>
    <property type="project" value="InterPro"/>
</dbReference>
<keyword evidence="1" id="KW-0560">Oxidoreductase</keyword>
<name>A0A2P6FD46_9MOLU</name>
<comment type="caution">
    <text evidence="3">The sequence shown here is derived from an EMBL/GenBank/DDBJ whole genome shotgun (WGS) entry which is preliminary data.</text>
</comment>
<dbReference type="Proteomes" id="UP000031565">
    <property type="component" value="Unassembled WGS sequence"/>
</dbReference>
<evidence type="ECO:0000313" key="4">
    <source>
        <dbReference type="Proteomes" id="UP000031565"/>
    </source>
</evidence>